<dbReference type="Ensembl" id="ENSPMRT00000007854.1">
    <property type="protein sequence ID" value="ENSPMRP00000007338.1"/>
    <property type="gene ID" value="ENSPMRG00000004973.1"/>
</dbReference>
<dbReference type="GO" id="GO:0000139">
    <property type="term" value="C:Golgi membrane"/>
    <property type="evidence" value="ECO:0007669"/>
    <property type="project" value="UniProtKB-SubCell"/>
</dbReference>
<dbReference type="GeneTree" id="ENSGT00940000156849"/>
<keyword evidence="3" id="KW-0328">Glycosyltransferase</keyword>
<gene>
    <name evidence="12" type="primary">LOC114600911</name>
</gene>
<dbReference type="KEGG" id="pmua:114600911"/>
<evidence type="ECO:0000313" key="12">
    <source>
        <dbReference type="Ensembl" id="ENSPMRP00000007338.1"/>
    </source>
</evidence>
<keyword evidence="7" id="KW-1133">Transmembrane helix</keyword>
<evidence type="ECO:0000313" key="13">
    <source>
        <dbReference type="Proteomes" id="UP000472272"/>
    </source>
</evidence>
<keyword evidence="13" id="KW-1185">Reference proteome</keyword>
<keyword evidence="4" id="KW-0808">Transferase</keyword>
<dbReference type="Pfam" id="PF02485">
    <property type="entry name" value="Branch"/>
    <property type="match status" value="1"/>
</dbReference>
<dbReference type="Proteomes" id="UP000472272">
    <property type="component" value="Chromosome 7"/>
</dbReference>
<proteinExistence type="inferred from homology"/>
<dbReference type="PANTHER" id="PTHR19297">
    <property type="entry name" value="GLYCOSYLTRANSFERASE 14 FAMILY MEMBER"/>
    <property type="match status" value="1"/>
</dbReference>
<evidence type="ECO:0000256" key="3">
    <source>
        <dbReference type="ARBA" id="ARBA00022676"/>
    </source>
</evidence>
<dbReference type="GO" id="GO:0008375">
    <property type="term" value="F:acetylglucosaminyltransferase activity"/>
    <property type="evidence" value="ECO:0007669"/>
    <property type="project" value="TreeGrafter"/>
</dbReference>
<dbReference type="AlphaFoldDB" id="A0A670I6K9"/>
<reference evidence="12 13" key="1">
    <citation type="journal article" date="2019" name="Proc. Natl. Acad. Sci. U.S.A.">
        <title>Regulatory changes in pterin and carotenoid genes underlie balanced color polymorphisms in the wall lizard.</title>
        <authorList>
            <person name="Andrade P."/>
            <person name="Pinho C."/>
            <person name="Perez I de Lanuza G."/>
            <person name="Afonso S."/>
            <person name="Brejcha J."/>
            <person name="Rubin C.J."/>
            <person name="Wallerman O."/>
            <person name="Pereira P."/>
            <person name="Sabatino S.J."/>
            <person name="Bellati A."/>
            <person name="Pellitteri-Rosa D."/>
            <person name="Bosakova Z."/>
            <person name="Bunikis I."/>
            <person name="Carretero M.A."/>
            <person name="Feiner N."/>
            <person name="Marsik P."/>
            <person name="Pauperio F."/>
            <person name="Salvi D."/>
            <person name="Soler L."/>
            <person name="While G.M."/>
            <person name="Uller T."/>
            <person name="Font E."/>
            <person name="Andersson L."/>
            <person name="Carneiro M."/>
        </authorList>
    </citation>
    <scope>NUCLEOTIDE SEQUENCE</scope>
</reference>
<name>A0A670I6K9_PODMU</name>
<comment type="subcellular location">
    <subcellularLocation>
        <location evidence="1">Golgi apparatus membrane</location>
        <topology evidence="1">Single-pass type II membrane protein</topology>
    </subcellularLocation>
</comment>
<dbReference type="OrthoDB" id="2019572at2759"/>
<evidence type="ECO:0000256" key="7">
    <source>
        <dbReference type="ARBA" id="ARBA00022989"/>
    </source>
</evidence>
<comment type="similarity">
    <text evidence="10">Belongs to the glycosyltransferase 14 family.</text>
</comment>
<dbReference type="GO" id="GO:0007179">
    <property type="term" value="P:transforming growth factor beta receptor signaling pathway"/>
    <property type="evidence" value="ECO:0007669"/>
    <property type="project" value="TreeGrafter"/>
</dbReference>
<evidence type="ECO:0000256" key="5">
    <source>
        <dbReference type="ARBA" id="ARBA00022692"/>
    </source>
</evidence>
<dbReference type="OMA" id="VRAICIY"/>
<evidence type="ECO:0000256" key="11">
    <source>
        <dbReference type="SAM" id="MobiDB-lite"/>
    </source>
</evidence>
<accession>A0A670I6K9</accession>
<reference evidence="12" key="3">
    <citation type="submission" date="2025-09" db="UniProtKB">
        <authorList>
            <consortium name="Ensembl"/>
        </authorList>
    </citation>
    <scope>IDENTIFICATION</scope>
</reference>
<evidence type="ECO:0000256" key="2">
    <source>
        <dbReference type="ARBA" id="ARBA00004922"/>
    </source>
</evidence>
<evidence type="ECO:0000256" key="1">
    <source>
        <dbReference type="ARBA" id="ARBA00004323"/>
    </source>
</evidence>
<organism evidence="12 13">
    <name type="scientific">Podarcis muralis</name>
    <name type="common">Wall lizard</name>
    <name type="synonym">Lacerta muralis</name>
    <dbReference type="NCBI Taxonomy" id="64176"/>
    <lineage>
        <taxon>Eukaryota</taxon>
        <taxon>Metazoa</taxon>
        <taxon>Chordata</taxon>
        <taxon>Craniata</taxon>
        <taxon>Vertebrata</taxon>
        <taxon>Euteleostomi</taxon>
        <taxon>Lepidosauria</taxon>
        <taxon>Squamata</taxon>
        <taxon>Bifurcata</taxon>
        <taxon>Unidentata</taxon>
        <taxon>Episquamata</taxon>
        <taxon>Laterata</taxon>
        <taxon>Lacertibaenia</taxon>
        <taxon>Lacertidae</taxon>
        <taxon>Podarcis</taxon>
    </lineage>
</organism>
<protein>
    <submittedName>
        <fullName evidence="12">N-acetyllactosaminide beta-1,6-N-acetylglucosaminyl-transferase-like</fullName>
    </submittedName>
</protein>
<feature type="compositionally biased region" description="Low complexity" evidence="11">
    <location>
        <begin position="217"/>
        <end position="227"/>
    </location>
</feature>
<dbReference type="RefSeq" id="XP_028593581.1">
    <property type="nucleotide sequence ID" value="XM_028737748.1"/>
</dbReference>
<feature type="region of interest" description="Disordered" evidence="11">
    <location>
        <begin position="1"/>
        <end position="143"/>
    </location>
</feature>
<evidence type="ECO:0000256" key="10">
    <source>
        <dbReference type="ARBA" id="ARBA00038150"/>
    </source>
</evidence>
<keyword evidence="8" id="KW-0472">Membrane</keyword>
<sequence length="591" mass="65917">MLSGSGAPNLLHTRPEDSAPKPTGGRGSRGASSQSHGREQRRSPFLEGGAEPLNQRTTKEEPARSPARSARKEEAAKREALAPLRSEGTHSLLPFGAARKRQPGEQAERTQKPCLGDLASRGHVGRSPMQRGGAQLRSRMPRAQQGCSRRELLPEAAGGGKGALRLAALASRATMLPRRLSYLLVALALSSLTALLVFLRGQPGPPGPKEEARRPRGQQPRQQPQPGREGDFLRGACGALAAEEKAFVWGNHLRTPFGQSPGCAEYVEGSHYVTRALSEEEVAFPLAYVITLHKEFATFERVFRALYAPQNVYCVHVDEKVSGDYKQSVERLVGCFPNAFLVSKAEPVIYAGISRLQADLNCMKDLLRSEVRWKYVLNMCGQDFPLKTNREVVRHLKSFKGKNITPGILPPEPITVRTKYVYKEHIGRESSYMKRTGTLKSPAPHNLTIYFGSAYIALTRLFVEFLFQDKRALDLLEWSKDTYSPDEHYWVTLNRIPGVPGSMPDGRWEGDLRAVKWSNDETKHGGCHGRYVRAICIYGTGDLKWLLKSKSLFANKFELETYPPTVECLELSVRERTLNQSEIPVEQSWYL</sequence>
<dbReference type="PANTHER" id="PTHR19297:SF183">
    <property type="entry name" value="N-ACETYLLACTOSAMINIDE BETA-1,6-N-ACETYLGLUCOSAMINYL-TRANSFERASE"/>
    <property type="match status" value="1"/>
</dbReference>
<feature type="region of interest" description="Disordered" evidence="11">
    <location>
        <begin position="203"/>
        <end position="230"/>
    </location>
</feature>
<keyword evidence="5" id="KW-0812">Transmembrane</keyword>
<evidence type="ECO:0000256" key="4">
    <source>
        <dbReference type="ARBA" id="ARBA00022679"/>
    </source>
</evidence>
<keyword evidence="9" id="KW-0325">Glycoprotein</keyword>
<feature type="compositionally biased region" description="Basic and acidic residues" evidence="11">
    <location>
        <begin position="102"/>
        <end position="111"/>
    </location>
</feature>
<keyword evidence="6" id="KW-0735">Signal-anchor</keyword>
<evidence type="ECO:0000256" key="8">
    <source>
        <dbReference type="ARBA" id="ARBA00023136"/>
    </source>
</evidence>
<evidence type="ECO:0000256" key="9">
    <source>
        <dbReference type="ARBA" id="ARBA00023180"/>
    </source>
</evidence>
<dbReference type="GeneID" id="114600911"/>
<feature type="compositionally biased region" description="Basic and acidic residues" evidence="11">
    <location>
        <begin position="70"/>
        <end position="80"/>
    </location>
</feature>
<evidence type="ECO:0000256" key="6">
    <source>
        <dbReference type="ARBA" id="ARBA00022968"/>
    </source>
</evidence>
<comment type="pathway">
    <text evidence="2">Protein modification; protein glycosylation.</text>
</comment>
<reference evidence="12" key="2">
    <citation type="submission" date="2025-08" db="UniProtKB">
        <authorList>
            <consortium name="Ensembl"/>
        </authorList>
    </citation>
    <scope>IDENTIFICATION</scope>
</reference>
<dbReference type="InterPro" id="IPR003406">
    <property type="entry name" value="Glyco_trans_14"/>
</dbReference>